<evidence type="ECO:0000256" key="1">
    <source>
        <dbReference type="SAM" id="SignalP"/>
    </source>
</evidence>
<dbReference type="EMBL" id="CAXLJM020000054">
    <property type="protein sequence ID" value="CAL8117299.1"/>
    <property type="molecule type" value="Genomic_DNA"/>
</dbReference>
<protein>
    <submittedName>
        <fullName evidence="2">Uncharacterized protein</fullName>
    </submittedName>
</protein>
<dbReference type="Proteomes" id="UP001642540">
    <property type="component" value="Unassembled WGS sequence"/>
</dbReference>
<evidence type="ECO:0000313" key="2">
    <source>
        <dbReference type="EMBL" id="CAL8117299.1"/>
    </source>
</evidence>
<sequence>MERFSRVMVVPLALVVSTSAVPELQNGEDMGRVGQEVQIVLNVKVRDGRMSLSQDEKIFYFSIQGSQRSIFTSSEPTRAVKLILQPRRVKDHETKIIKVLNANFGNEVEDSIIYWNLKNLENTSVRDANGTMGMFRDPRPNVVTIVISTEFYTNRMKGSTGKTLDSKGPKIGSKLEILQTILPTIKCGRYKCILVDINENSCSFRKHNVQLTLMYTGKIIKATKQD</sequence>
<comment type="caution">
    <text evidence="2">The sequence shown here is derived from an EMBL/GenBank/DDBJ whole genome shotgun (WGS) entry which is preliminary data.</text>
</comment>
<evidence type="ECO:0000313" key="3">
    <source>
        <dbReference type="Proteomes" id="UP001642540"/>
    </source>
</evidence>
<proteinExistence type="predicted"/>
<name>A0ABP1R1U8_9HEXA</name>
<accession>A0ABP1R1U8</accession>
<gene>
    <name evidence="2" type="ORF">ODALV1_LOCUS17625</name>
</gene>
<reference evidence="2 3" key="1">
    <citation type="submission" date="2024-08" db="EMBL/GenBank/DDBJ databases">
        <authorList>
            <person name="Cucini C."/>
            <person name="Frati F."/>
        </authorList>
    </citation>
    <scope>NUCLEOTIDE SEQUENCE [LARGE SCALE GENOMIC DNA]</scope>
</reference>
<keyword evidence="1" id="KW-0732">Signal</keyword>
<organism evidence="2 3">
    <name type="scientific">Orchesella dallaii</name>
    <dbReference type="NCBI Taxonomy" id="48710"/>
    <lineage>
        <taxon>Eukaryota</taxon>
        <taxon>Metazoa</taxon>
        <taxon>Ecdysozoa</taxon>
        <taxon>Arthropoda</taxon>
        <taxon>Hexapoda</taxon>
        <taxon>Collembola</taxon>
        <taxon>Entomobryomorpha</taxon>
        <taxon>Entomobryoidea</taxon>
        <taxon>Orchesellidae</taxon>
        <taxon>Orchesellinae</taxon>
        <taxon>Orchesella</taxon>
    </lineage>
</organism>
<feature type="chain" id="PRO_5047396885" evidence="1">
    <location>
        <begin position="21"/>
        <end position="226"/>
    </location>
</feature>
<feature type="signal peptide" evidence="1">
    <location>
        <begin position="1"/>
        <end position="20"/>
    </location>
</feature>
<keyword evidence="3" id="KW-1185">Reference proteome</keyword>